<dbReference type="Gene3D" id="1.10.287.70">
    <property type="match status" value="1"/>
</dbReference>
<dbReference type="InterPro" id="IPR019594">
    <property type="entry name" value="Glu/Gly-bd"/>
</dbReference>
<name>A0ABP0EYG4_CLALP</name>
<dbReference type="Pfam" id="PF10613">
    <property type="entry name" value="Lig_chan-Glu_bd"/>
    <property type="match status" value="1"/>
</dbReference>
<dbReference type="InterPro" id="IPR001828">
    <property type="entry name" value="ANF_lig-bd_rcpt"/>
</dbReference>
<evidence type="ECO:0000313" key="18">
    <source>
        <dbReference type="EMBL" id="CAK8672500.1"/>
    </source>
</evidence>
<evidence type="ECO:0000256" key="15">
    <source>
        <dbReference type="SAM" id="Phobius"/>
    </source>
</evidence>
<evidence type="ECO:0000313" key="19">
    <source>
        <dbReference type="Proteomes" id="UP001642483"/>
    </source>
</evidence>
<keyword evidence="9" id="KW-0675">Receptor</keyword>
<feature type="domain" description="Ionotropic glutamate receptor C-terminal" evidence="16">
    <location>
        <begin position="263"/>
        <end position="664"/>
    </location>
</feature>
<dbReference type="InterPro" id="IPR001320">
    <property type="entry name" value="Iontro_rcpt_C"/>
</dbReference>
<dbReference type="SUPFAM" id="SSF53822">
    <property type="entry name" value="Periplasmic binding protein-like I"/>
    <property type="match status" value="1"/>
</dbReference>
<accession>A0ABP0EYG4</accession>
<evidence type="ECO:0000256" key="12">
    <source>
        <dbReference type="ARBA" id="ARBA00023286"/>
    </source>
</evidence>
<evidence type="ECO:0000256" key="13">
    <source>
        <dbReference type="ARBA" id="ARBA00023303"/>
    </source>
</evidence>
<dbReference type="Gene3D" id="3.40.190.10">
    <property type="entry name" value="Periplasmic binding protein-like II"/>
    <property type="match status" value="1"/>
</dbReference>
<dbReference type="InterPro" id="IPR028082">
    <property type="entry name" value="Peripla_BP_I"/>
</dbReference>
<evidence type="ECO:0000256" key="1">
    <source>
        <dbReference type="ARBA" id="ARBA00004651"/>
    </source>
</evidence>
<evidence type="ECO:0000256" key="11">
    <source>
        <dbReference type="ARBA" id="ARBA00023257"/>
    </source>
</evidence>
<feature type="transmembrane region" description="Helical" evidence="15">
    <location>
        <begin position="498"/>
        <end position="519"/>
    </location>
</feature>
<evidence type="ECO:0000256" key="6">
    <source>
        <dbReference type="ARBA" id="ARBA00023018"/>
    </source>
</evidence>
<keyword evidence="19" id="KW-1185">Reference proteome</keyword>
<evidence type="ECO:0000256" key="5">
    <source>
        <dbReference type="ARBA" id="ARBA00022989"/>
    </source>
</evidence>
<dbReference type="PANTHER" id="PTHR18966">
    <property type="entry name" value="IONOTROPIC GLUTAMATE RECEPTOR"/>
    <property type="match status" value="1"/>
</dbReference>
<keyword evidence="8 15" id="KW-0472">Membrane</keyword>
<sequence length="807" mass="90880">MSPSIRTQVQAYIRLMEYLSQTRYSVIYSRTDYGSSAWWELYLSTQWFSWKSEVTAYFEEPISPTECAAMLRDVKTHGAHVVLLISHADSGYKVLEKAYETNMTTVNGWVWFVMDAIARTPLKPFRFGNNQTRYFEGAIGMMPFMRDRGQLYNLTQANNDVKTLLDSILVVVHGYKTLCDSNININELNKLNASVVREKILAVNVSGFTSHLSFHKDGSTMSDELTVVVSSGQEWLPVGRWADGSLDMDDLALATSLRKVKYFLQITTIIEAPFVYFPNNVTDRSDMTKLRGFCIDVLEQLSRIAGFEYEIKLVTDGKFGGINVTSGSWNGMIGEVVRGEVDMAVASITVTQDRSDAVTFLPSFLDLGLKFILNTSVVSTSGHEYSPYAFLYPFHISLYCAVLTSVVLVAFFLCLLSMVSPYGIRGNFFLSGRVSAAAENKRKTSNLSQAAKRKLLDERLDAERGMGLNNALYFVWAALFWQTPEQVPRSVSARITTIAWYLSAVVFVASYTANMVSVVSRHDTSSSINSLTDLMIQTEVAYGTVQNSAVETQLQKSGVKLALKLYSFLTDDDDTSHYFVPSLEVGMRLVRQEKFALLWDSVTLDFISSGTDCELKTVEVGFGAIEYAFALSKNSPHFDDLSRYMMVLKKSGLIRELRQKYFGKLSKCEKDVNTAAGSQPKRLTFMDLAGMFYLVAFSMLCGVFLLIAEWVIVICWDVNKENLNAPQTMSEAFYRRFNRVADDIRTNWFPFQTFSEKWSRMTLSSQSRAENIINKKLQERKTSKNVSVVAVARLASSDTDMNAFVGH</sequence>
<keyword evidence="3" id="KW-1003">Cell membrane</keyword>
<feature type="transmembrane region" description="Helical" evidence="15">
    <location>
        <begin position="396"/>
        <end position="419"/>
    </location>
</feature>
<comment type="subcellular location">
    <subcellularLocation>
        <location evidence="1">Cell membrane</location>
        <topology evidence="1">Multi-pass membrane protein</topology>
    </subcellularLocation>
    <subcellularLocation>
        <location evidence="14">Postsynaptic cell membrane</location>
    </subcellularLocation>
</comment>
<dbReference type="EMBL" id="CAWYQH010000001">
    <property type="protein sequence ID" value="CAK8672500.1"/>
    <property type="molecule type" value="Genomic_DNA"/>
</dbReference>
<feature type="transmembrane region" description="Helical" evidence="15">
    <location>
        <begin position="691"/>
        <end position="713"/>
    </location>
</feature>
<keyword evidence="7" id="KW-0406">Ion transport</keyword>
<evidence type="ECO:0000256" key="14">
    <source>
        <dbReference type="ARBA" id="ARBA00034100"/>
    </source>
</evidence>
<evidence type="ECO:0000256" key="3">
    <source>
        <dbReference type="ARBA" id="ARBA00022475"/>
    </source>
</evidence>
<dbReference type="SMART" id="SM00079">
    <property type="entry name" value="PBPe"/>
    <property type="match status" value="1"/>
</dbReference>
<comment type="caution">
    <text evidence="18">The sequence shown here is derived from an EMBL/GenBank/DDBJ whole genome shotgun (WGS) entry which is preliminary data.</text>
</comment>
<keyword evidence="4 15" id="KW-0812">Transmembrane</keyword>
<protein>
    <submittedName>
        <fullName evidence="18">Uncharacterized protein</fullName>
    </submittedName>
</protein>
<evidence type="ECO:0000256" key="4">
    <source>
        <dbReference type="ARBA" id="ARBA00022692"/>
    </source>
</evidence>
<dbReference type="Pfam" id="PF01094">
    <property type="entry name" value="ANF_receptor"/>
    <property type="match status" value="1"/>
</dbReference>
<dbReference type="SMART" id="SM00918">
    <property type="entry name" value="Lig_chan-Glu_bd"/>
    <property type="match status" value="1"/>
</dbReference>
<keyword evidence="10" id="KW-0325">Glycoprotein</keyword>
<reference evidence="18 19" key="1">
    <citation type="submission" date="2024-02" db="EMBL/GenBank/DDBJ databases">
        <authorList>
            <person name="Daric V."/>
            <person name="Darras S."/>
        </authorList>
    </citation>
    <scope>NUCLEOTIDE SEQUENCE [LARGE SCALE GENOMIC DNA]</scope>
</reference>
<keyword evidence="5 15" id="KW-1133">Transmembrane helix</keyword>
<keyword evidence="11" id="KW-0628">Postsynaptic cell membrane</keyword>
<feature type="transmembrane region" description="Helical" evidence="15">
    <location>
        <begin position="466"/>
        <end position="483"/>
    </location>
</feature>
<evidence type="ECO:0000256" key="9">
    <source>
        <dbReference type="ARBA" id="ARBA00023170"/>
    </source>
</evidence>
<keyword evidence="6" id="KW-0770">Synapse</keyword>
<evidence type="ECO:0000256" key="2">
    <source>
        <dbReference type="ARBA" id="ARBA00022448"/>
    </source>
</evidence>
<gene>
    <name evidence="18" type="ORF">CVLEPA_LOCUS1444</name>
</gene>
<keyword evidence="12" id="KW-1071">Ligand-gated ion channel</keyword>
<keyword evidence="13" id="KW-0407">Ion channel</keyword>
<dbReference type="InterPro" id="IPR015683">
    <property type="entry name" value="Ionotropic_Glu_rcpt"/>
</dbReference>
<dbReference type="PRINTS" id="PR00177">
    <property type="entry name" value="NMDARECEPTOR"/>
</dbReference>
<proteinExistence type="predicted"/>
<organism evidence="18 19">
    <name type="scientific">Clavelina lepadiformis</name>
    <name type="common">Light-bulb sea squirt</name>
    <name type="synonym">Ascidia lepadiformis</name>
    <dbReference type="NCBI Taxonomy" id="159417"/>
    <lineage>
        <taxon>Eukaryota</taxon>
        <taxon>Metazoa</taxon>
        <taxon>Chordata</taxon>
        <taxon>Tunicata</taxon>
        <taxon>Ascidiacea</taxon>
        <taxon>Aplousobranchia</taxon>
        <taxon>Clavelinidae</taxon>
        <taxon>Clavelina</taxon>
    </lineage>
</organism>
<dbReference type="InterPro" id="IPR001508">
    <property type="entry name" value="Iono_Glu_rcpt_met"/>
</dbReference>
<evidence type="ECO:0000256" key="10">
    <source>
        <dbReference type="ARBA" id="ARBA00023180"/>
    </source>
</evidence>
<dbReference type="Pfam" id="PF00060">
    <property type="entry name" value="Lig_chan"/>
    <property type="match status" value="1"/>
</dbReference>
<evidence type="ECO:0000259" key="16">
    <source>
        <dbReference type="SMART" id="SM00079"/>
    </source>
</evidence>
<keyword evidence="2" id="KW-0813">Transport</keyword>
<dbReference type="Proteomes" id="UP001642483">
    <property type="component" value="Unassembled WGS sequence"/>
</dbReference>
<evidence type="ECO:0000256" key="7">
    <source>
        <dbReference type="ARBA" id="ARBA00023065"/>
    </source>
</evidence>
<evidence type="ECO:0000256" key="8">
    <source>
        <dbReference type="ARBA" id="ARBA00023136"/>
    </source>
</evidence>
<dbReference type="Gene3D" id="3.40.50.2300">
    <property type="match status" value="1"/>
</dbReference>
<evidence type="ECO:0000259" key="17">
    <source>
        <dbReference type="SMART" id="SM00918"/>
    </source>
</evidence>
<feature type="domain" description="Ionotropic glutamate receptor L-glutamate and glycine-binding" evidence="17">
    <location>
        <begin position="273"/>
        <end position="338"/>
    </location>
</feature>
<dbReference type="SUPFAM" id="SSF53850">
    <property type="entry name" value="Periplasmic binding protein-like II"/>
    <property type="match status" value="1"/>
</dbReference>